<keyword evidence="2" id="KW-1133">Transmembrane helix</keyword>
<feature type="transmembrane region" description="Helical" evidence="2">
    <location>
        <begin position="174"/>
        <end position="194"/>
    </location>
</feature>
<evidence type="ECO:0000313" key="3">
    <source>
        <dbReference type="EMBL" id="KAF2030644.1"/>
    </source>
</evidence>
<comment type="caution">
    <text evidence="3">The sequence shown here is derived from an EMBL/GenBank/DDBJ whole genome shotgun (WGS) entry which is preliminary data.</text>
</comment>
<evidence type="ECO:0000256" key="1">
    <source>
        <dbReference type="SAM" id="MobiDB-lite"/>
    </source>
</evidence>
<organism evidence="3 4">
    <name type="scientific">Setomelanomma holmii</name>
    <dbReference type="NCBI Taxonomy" id="210430"/>
    <lineage>
        <taxon>Eukaryota</taxon>
        <taxon>Fungi</taxon>
        <taxon>Dikarya</taxon>
        <taxon>Ascomycota</taxon>
        <taxon>Pezizomycotina</taxon>
        <taxon>Dothideomycetes</taxon>
        <taxon>Pleosporomycetidae</taxon>
        <taxon>Pleosporales</taxon>
        <taxon>Pleosporineae</taxon>
        <taxon>Phaeosphaeriaceae</taxon>
        <taxon>Setomelanomma</taxon>
    </lineage>
</organism>
<feature type="region of interest" description="Disordered" evidence="1">
    <location>
        <begin position="261"/>
        <end position="281"/>
    </location>
</feature>
<keyword evidence="2" id="KW-0472">Membrane</keyword>
<sequence length="281" mass="30652">MSNYSSNCLSNPSLSIAALKSVRACQAAANTTFCWPPNGTRICVPQQRMPFYWPPAYYHSDSRVSVEYDLSSAWLFLQNNTGNGTEYFSQYMFTSKALPIPGTMNEKSMKMYMRERRFTKEEGVDPYNLEVHEGPAVILVKTAEFTSTIQSARATATARPNYSSSSDDNDRPKLAGGAVAGIVIGALVALFLLICCCSCCGCCGAKKKNGRTETSLTAEEQARIVSQGTELLEQGKVVHPHGQSIPRPVVVHGRVMGVDDARGEEGRVPGYAEEAPPKYTP</sequence>
<evidence type="ECO:0000256" key="2">
    <source>
        <dbReference type="SAM" id="Phobius"/>
    </source>
</evidence>
<gene>
    <name evidence="3" type="ORF">EK21DRAFT_88764</name>
</gene>
<keyword evidence="2" id="KW-0812">Transmembrane</keyword>
<keyword evidence="4" id="KW-1185">Reference proteome</keyword>
<name>A0A9P4LPA4_9PLEO</name>
<dbReference type="OrthoDB" id="3794713at2759"/>
<protein>
    <submittedName>
        <fullName evidence="3">Uncharacterized protein</fullName>
    </submittedName>
</protein>
<dbReference type="Proteomes" id="UP000799777">
    <property type="component" value="Unassembled WGS sequence"/>
</dbReference>
<dbReference type="EMBL" id="ML978188">
    <property type="protein sequence ID" value="KAF2030644.1"/>
    <property type="molecule type" value="Genomic_DNA"/>
</dbReference>
<evidence type="ECO:0000313" key="4">
    <source>
        <dbReference type="Proteomes" id="UP000799777"/>
    </source>
</evidence>
<reference evidence="3" key="1">
    <citation type="journal article" date="2020" name="Stud. Mycol.">
        <title>101 Dothideomycetes genomes: a test case for predicting lifestyles and emergence of pathogens.</title>
        <authorList>
            <person name="Haridas S."/>
            <person name="Albert R."/>
            <person name="Binder M."/>
            <person name="Bloem J."/>
            <person name="Labutti K."/>
            <person name="Salamov A."/>
            <person name="Andreopoulos B."/>
            <person name="Baker S."/>
            <person name="Barry K."/>
            <person name="Bills G."/>
            <person name="Bluhm B."/>
            <person name="Cannon C."/>
            <person name="Castanera R."/>
            <person name="Culley D."/>
            <person name="Daum C."/>
            <person name="Ezra D."/>
            <person name="Gonzalez J."/>
            <person name="Henrissat B."/>
            <person name="Kuo A."/>
            <person name="Liang C."/>
            <person name="Lipzen A."/>
            <person name="Lutzoni F."/>
            <person name="Magnuson J."/>
            <person name="Mondo S."/>
            <person name="Nolan M."/>
            <person name="Ohm R."/>
            <person name="Pangilinan J."/>
            <person name="Park H.-J."/>
            <person name="Ramirez L."/>
            <person name="Alfaro M."/>
            <person name="Sun H."/>
            <person name="Tritt A."/>
            <person name="Yoshinaga Y."/>
            <person name="Zwiers L.-H."/>
            <person name="Turgeon B."/>
            <person name="Goodwin S."/>
            <person name="Spatafora J."/>
            <person name="Crous P."/>
            <person name="Grigoriev I."/>
        </authorList>
    </citation>
    <scope>NUCLEOTIDE SEQUENCE</scope>
    <source>
        <strain evidence="3">CBS 110217</strain>
    </source>
</reference>
<proteinExistence type="predicted"/>
<accession>A0A9P4LPA4</accession>
<dbReference type="AlphaFoldDB" id="A0A9P4LPA4"/>